<organism evidence="2 3">
    <name type="scientific">Araneus ventricosus</name>
    <name type="common">Orbweaver spider</name>
    <name type="synonym">Epeira ventricosa</name>
    <dbReference type="NCBI Taxonomy" id="182803"/>
    <lineage>
        <taxon>Eukaryota</taxon>
        <taxon>Metazoa</taxon>
        <taxon>Ecdysozoa</taxon>
        <taxon>Arthropoda</taxon>
        <taxon>Chelicerata</taxon>
        <taxon>Arachnida</taxon>
        <taxon>Araneae</taxon>
        <taxon>Araneomorphae</taxon>
        <taxon>Entelegynae</taxon>
        <taxon>Araneoidea</taxon>
        <taxon>Araneidae</taxon>
        <taxon>Araneus</taxon>
    </lineage>
</organism>
<name>A0A4Y2GVI4_ARAVE</name>
<evidence type="ECO:0000256" key="1">
    <source>
        <dbReference type="SAM" id="MobiDB-lite"/>
    </source>
</evidence>
<protein>
    <submittedName>
        <fullName evidence="2">Uncharacterized protein</fullName>
    </submittedName>
</protein>
<feature type="compositionally biased region" description="Basic and acidic residues" evidence="1">
    <location>
        <begin position="58"/>
        <end position="68"/>
    </location>
</feature>
<dbReference type="Proteomes" id="UP000499080">
    <property type="component" value="Unassembled WGS sequence"/>
</dbReference>
<dbReference type="AlphaFoldDB" id="A0A4Y2GVI4"/>
<sequence>MEYAKKLLLVPEERMQAVIHLSDLDQQMNDILKRKDLLESDKATLYLQILQKYINFPQDDKSSEDHSEMPPVPPPSSNTEPSIEGNVIKTAPVRYRNIAKNILEHLKKHKDILCWTPSGEIIFND</sequence>
<keyword evidence="3" id="KW-1185">Reference proteome</keyword>
<feature type="region of interest" description="Disordered" evidence="1">
    <location>
        <begin position="58"/>
        <end position="86"/>
    </location>
</feature>
<proteinExistence type="predicted"/>
<reference evidence="2 3" key="1">
    <citation type="journal article" date="2019" name="Sci. Rep.">
        <title>Orb-weaving spider Araneus ventricosus genome elucidates the spidroin gene catalogue.</title>
        <authorList>
            <person name="Kono N."/>
            <person name="Nakamura H."/>
            <person name="Ohtoshi R."/>
            <person name="Moran D.A.P."/>
            <person name="Shinohara A."/>
            <person name="Yoshida Y."/>
            <person name="Fujiwara M."/>
            <person name="Mori M."/>
            <person name="Tomita M."/>
            <person name="Arakawa K."/>
        </authorList>
    </citation>
    <scope>NUCLEOTIDE SEQUENCE [LARGE SCALE GENOMIC DNA]</scope>
</reference>
<evidence type="ECO:0000313" key="3">
    <source>
        <dbReference type="Proteomes" id="UP000499080"/>
    </source>
</evidence>
<dbReference type="OrthoDB" id="6426908at2759"/>
<evidence type="ECO:0000313" key="2">
    <source>
        <dbReference type="EMBL" id="GBM56825.1"/>
    </source>
</evidence>
<gene>
    <name evidence="2" type="ORF">AVEN_227335_1</name>
</gene>
<dbReference type="EMBL" id="BGPR01001566">
    <property type="protein sequence ID" value="GBM56825.1"/>
    <property type="molecule type" value="Genomic_DNA"/>
</dbReference>
<comment type="caution">
    <text evidence="2">The sequence shown here is derived from an EMBL/GenBank/DDBJ whole genome shotgun (WGS) entry which is preliminary data.</text>
</comment>
<accession>A0A4Y2GVI4</accession>